<gene>
    <name evidence="5" type="ORF">CF651_30785</name>
</gene>
<dbReference type="InterPro" id="IPR012854">
    <property type="entry name" value="Cu_amine_oxidase-like_N"/>
</dbReference>
<dbReference type="InterPro" id="IPR051933">
    <property type="entry name" value="Resuscitation_pf_RpfB"/>
</dbReference>
<dbReference type="PANTHER" id="PTHR39160:SF4">
    <property type="entry name" value="RESUSCITATION-PROMOTING FACTOR RPFB"/>
    <property type="match status" value="1"/>
</dbReference>
<feature type="signal peptide" evidence="2">
    <location>
        <begin position="1"/>
        <end position="27"/>
    </location>
</feature>
<name>A0A229UGI6_9BACL</name>
<dbReference type="EMBL" id="NMQW01000072">
    <property type="protein sequence ID" value="OXM82471.1"/>
    <property type="molecule type" value="Genomic_DNA"/>
</dbReference>
<dbReference type="InterPro" id="IPR036582">
    <property type="entry name" value="Mao_N_sf"/>
</dbReference>
<organism evidence="5 6">
    <name type="scientific">Paenibacillus rigui</name>
    <dbReference type="NCBI Taxonomy" id="554312"/>
    <lineage>
        <taxon>Bacteria</taxon>
        <taxon>Bacillati</taxon>
        <taxon>Bacillota</taxon>
        <taxon>Bacilli</taxon>
        <taxon>Bacillales</taxon>
        <taxon>Paenibacillaceae</taxon>
        <taxon>Paenibacillus</taxon>
    </lineage>
</organism>
<dbReference type="SUPFAM" id="SSF55383">
    <property type="entry name" value="Copper amine oxidase, domain N"/>
    <property type="match status" value="1"/>
</dbReference>
<feature type="chain" id="PRO_5012669307" description="3D domain-containing protein" evidence="2">
    <location>
        <begin position="28"/>
        <end position="273"/>
    </location>
</feature>
<evidence type="ECO:0000256" key="2">
    <source>
        <dbReference type="SAM" id="SignalP"/>
    </source>
</evidence>
<dbReference type="PANTHER" id="PTHR39160">
    <property type="entry name" value="CELL WALL-BINDING PROTEIN YOCH"/>
    <property type="match status" value="1"/>
</dbReference>
<keyword evidence="6" id="KW-1185">Reference proteome</keyword>
<protein>
    <recommendedName>
        <fullName evidence="7">3D domain-containing protein</fullName>
    </recommendedName>
</protein>
<evidence type="ECO:0000259" key="3">
    <source>
        <dbReference type="Pfam" id="PF06725"/>
    </source>
</evidence>
<comment type="caution">
    <text evidence="5">The sequence shown here is derived from an EMBL/GenBank/DDBJ whole genome shotgun (WGS) entry which is preliminary data.</text>
</comment>
<evidence type="ECO:0000313" key="5">
    <source>
        <dbReference type="EMBL" id="OXM82471.1"/>
    </source>
</evidence>
<evidence type="ECO:0000313" key="6">
    <source>
        <dbReference type="Proteomes" id="UP000215509"/>
    </source>
</evidence>
<dbReference type="InterPro" id="IPR059180">
    <property type="entry name" value="3D_YorM"/>
</dbReference>
<dbReference type="AlphaFoldDB" id="A0A229UGI6"/>
<sequence length="273" mass="29360">MKFFARSVVLSSALLMGLLSPALSVQAAQPAQDDNHVKVQVNSELLSFPDVQPLIDSSHVLQVPVRPVGSKLGYETQWRPVQPNGVEVTLRNATNTFTFTTGQTNATLNGKSISLGSAPQLINGSVYIPFRVLADSLKIRIQWDGSNRIAILDEDGQYHAPAWYAPKYRGVIEGKATAYTGSADENGGYANLDYFGNPLQVGTISVDPTVIPLGSKVYVEGYDYDGLPTGGMYATAADTGSAIKGNKIDIYVAGNKTEALQFGVQQVKIYVLK</sequence>
<keyword evidence="1 2" id="KW-0732">Signal</keyword>
<evidence type="ECO:0000259" key="4">
    <source>
        <dbReference type="Pfam" id="PF07833"/>
    </source>
</evidence>
<feature type="domain" description="3D" evidence="3">
    <location>
        <begin position="203"/>
        <end position="273"/>
    </location>
</feature>
<proteinExistence type="predicted"/>
<dbReference type="Proteomes" id="UP000215509">
    <property type="component" value="Unassembled WGS sequence"/>
</dbReference>
<evidence type="ECO:0000256" key="1">
    <source>
        <dbReference type="ARBA" id="ARBA00022729"/>
    </source>
</evidence>
<dbReference type="Pfam" id="PF07833">
    <property type="entry name" value="Cu_amine_oxidN1"/>
    <property type="match status" value="1"/>
</dbReference>
<dbReference type="InterPro" id="IPR036908">
    <property type="entry name" value="RlpA-like_sf"/>
</dbReference>
<feature type="domain" description="Copper amine oxidase-like N-terminal" evidence="4">
    <location>
        <begin position="41"/>
        <end position="150"/>
    </location>
</feature>
<dbReference type="Pfam" id="PF06725">
    <property type="entry name" value="3D"/>
    <property type="match status" value="1"/>
</dbReference>
<reference evidence="5 6" key="1">
    <citation type="submission" date="2017-07" db="EMBL/GenBank/DDBJ databases">
        <title>Genome sequencing and assembly of Paenibacillus rigui.</title>
        <authorList>
            <person name="Mayilraj S."/>
        </authorList>
    </citation>
    <scope>NUCLEOTIDE SEQUENCE [LARGE SCALE GENOMIC DNA]</scope>
    <source>
        <strain evidence="5 6">JCM 16352</strain>
    </source>
</reference>
<dbReference type="Gene3D" id="3.30.457.10">
    <property type="entry name" value="Copper amine oxidase-like, N-terminal domain"/>
    <property type="match status" value="1"/>
</dbReference>
<dbReference type="GO" id="GO:0019867">
    <property type="term" value="C:outer membrane"/>
    <property type="evidence" value="ECO:0007669"/>
    <property type="project" value="InterPro"/>
</dbReference>
<dbReference type="CDD" id="cd14667">
    <property type="entry name" value="3D_containing_proteins"/>
    <property type="match status" value="1"/>
</dbReference>
<evidence type="ECO:0008006" key="7">
    <source>
        <dbReference type="Google" id="ProtNLM"/>
    </source>
</evidence>
<dbReference type="SUPFAM" id="SSF50685">
    <property type="entry name" value="Barwin-like endoglucanases"/>
    <property type="match status" value="1"/>
</dbReference>
<accession>A0A229UGI6</accession>
<dbReference type="RefSeq" id="WP_094018693.1">
    <property type="nucleotide sequence ID" value="NZ_NMQW01000072.1"/>
</dbReference>
<dbReference type="GO" id="GO:0009254">
    <property type="term" value="P:peptidoglycan turnover"/>
    <property type="evidence" value="ECO:0007669"/>
    <property type="project" value="InterPro"/>
</dbReference>
<dbReference type="Gene3D" id="2.40.40.10">
    <property type="entry name" value="RlpA-like domain"/>
    <property type="match status" value="1"/>
</dbReference>
<dbReference type="GO" id="GO:0004553">
    <property type="term" value="F:hydrolase activity, hydrolyzing O-glycosyl compounds"/>
    <property type="evidence" value="ECO:0007669"/>
    <property type="project" value="InterPro"/>
</dbReference>
<dbReference type="InterPro" id="IPR010611">
    <property type="entry name" value="3D_dom"/>
</dbReference>
<dbReference type="OrthoDB" id="9798935at2"/>